<dbReference type="GO" id="GO:0003676">
    <property type="term" value="F:nucleic acid binding"/>
    <property type="evidence" value="ECO:0007669"/>
    <property type="project" value="InterPro"/>
</dbReference>
<evidence type="ECO:0000256" key="1">
    <source>
        <dbReference type="ARBA" id="ARBA00022664"/>
    </source>
</evidence>
<name>V2XTD5_MONRO</name>
<dbReference type="InterPro" id="IPR001878">
    <property type="entry name" value="Znf_CCHC"/>
</dbReference>
<proteinExistence type="predicted"/>
<feature type="compositionally biased region" description="Basic and acidic residues" evidence="3">
    <location>
        <begin position="91"/>
        <end position="108"/>
    </location>
</feature>
<keyword evidence="6" id="KW-1185">Reference proteome</keyword>
<dbReference type="AlphaFoldDB" id="V2XTD5"/>
<feature type="region of interest" description="Disordered" evidence="3">
    <location>
        <begin position="146"/>
        <end position="165"/>
    </location>
</feature>
<accession>V2XTD5</accession>
<keyword evidence="2" id="KW-0863">Zinc-finger</keyword>
<dbReference type="Gene3D" id="4.10.60.10">
    <property type="entry name" value="Zinc finger, CCHC-type"/>
    <property type="match status" value="1"/>
</dbReference>
<protein>
    <recommendedName>
        <fullName evidence="4">CCHC-type domain-containing protein</fullName>
    </recommendedName>
</protein>
<dbReference type="OrthoDB" id="3253683at2759"/>
<feature type="domain" description="CCHC-type" evidence="4">
    <location>
        <begin position="302"/>
        <end position="315"/>
    </location>
</feature>
<keyword evidence="1" id="KW-0507">mRNA processing</keyword>
<dbReference type="Proteomes" id="UP000017559">
    <property type="component" value="Unassembled WGS sequence"/>
</dbReference>
<evidence type="ECO:0000259" key="4">
    <source>
        <dbReference type="PROSITE" id="PS50158"/>
    </source>
</evidence>
<dbReference type="KEGG" id="mrr:Moror_11186"/>
<reference evidence="5 6" key="1">
    <citation type="journal article" date="2014" name="BMC Genomics">
        <title>Genome and secretome analysis of the hemibiotrophic fungal pathogen, Moniliophthora roreri, which causes frosty pod rot disease of cacao: mechanisms of the biotrophic and necrotrophic phases.</title>
        <authorList>
            <person name="Meinhardt L.W."/>
            <person name="Costa G.G.L."/>
            <person name="Thomazella D.P.T."/>
            <person name="Teixeira P.J.P.L."/>
            <person name="Carazzolle M.F."/>
            <person name="Schuster S.C."/>
            <person name="Carlson J.E."/>
            <person name="Guiltinan M.J."/>
            <person name="Mieczkowski P."/>
            <person name="Farmer A."/>
            <person name="Ramaraj T."/>
            <person name="Crozier J."/>
            <person name="Davis R.E."/>
            <person name="Shao J."/>
            <person name="Melnick R.L."/>
            <person name="Pereira G.A.G."/>
            <person name="Bailey B.A."/>
        </authorList>
    </citation>
    <scope>NUCLEOTIDE SEQUENCE [LARGE SCALE GENOMIC DNA]</scope>
    <source>
        <strain evidence="5 6">MCA 2997</strain>
    </source>
</reference>
<evidence type="ECO:0000256" key="2">
    <source>
        <dbReference type="PROSITE-ProRule" id="PRU00047"/>
    </source>
</evidence>
<dbReference type="SUPFAM" id="SSF57756">
    <property type="entry name" value="Retrovirus zinc finger-like domains"/>
    <property type="match status" value="1"/>
</dbReference>
<dbReference type="HOGENOM" id="CLU_000384_30_3_1"/>
<gene>
    <name evidence="5" type="ORF">Moror_11186</name>
</gene>
<feature type="compositionally biased region" description="Polar residues" evidence="3">
    <location>
        <begin position="78"/>
        <end position="90"/>
    </location>
</feature>
<evidence type="ECO:0000313" key="6">
    <source>
        <dbReference type="Proteomes" id="UP000017559"/>
    </source>
</evidence>
<dbReference type="InterPro" id="IPR036875">
    <property type="entry name" value="Znf_CCHC_sf"/>
</dbReference>
<comment type="caution">
    <text evidence="5">The sequence shown here is derived from an EMBL/GenBank/DDBJ whole genome shotgun (WGS) entry which is preliminary data.</text>
</comment>
<evidence type="ECO:0000256" key="3">
    <source>
        <dbReference type="SAM" id="MobiDB-lite"/>
    </source>
</evidence>
<keyword evidence="2" id="KW-0862">Zinc</keyword>
<evidence type="ECO:0000313" key="5">
    <source>
        <dbReference type="EMBL" id="ESK82664.1"/>
    </source>
</evidence>
<dbReference type="EMBL" id="AWSO01001839">
    <property type="protein sequence ID" value="ESK82664.1"/>
    <property type="molecule type" value="Genomic_DNA"/>
</dbReference>
<keyword evidence="2" id="KW-0479">Metal-binding</keyword>
<feature type="region of interest" description="Disordered" evidence="3">
    <location>
        <begin position="65"/>
        <end position="128"/>
    </location>
</feature>
<feature type="compositionally biased region" description="Low complexity" evidence="3">
    <location>
        <begin position="109"/>
        <end position="119"/>
    </location>
</feature>
<dbReference type="GO" id="GO:0006397">
    <property type="term" value="P:mRNA processing"/>
    <property type="evidence" value="ECO:0007669"/>
    <property type="project" value="UniProtKB-KW"/>
</dbReference>
<organism evidence="5 6">
    <name type="scientific">Moniliophthora roreri (strain MCA 2997)</name>
    <name type="common">Cocoa frosty pod rot fungus</name>
    <name type="synonym">Crinipellis roreri</name>
    <dbReference type="NCBI Taxonomy" id="1381753"/>
    <lineage>
        <taxon>Eukaryota</taxon>
        <taxon>Fungi</taxon>
        <taxon>Dikarya</taxon>
        <taxon>Basidiomycota</taxon>
        <taxon>Agaricomycotina</taxon>
        <taxon>Agaricomycetes</taxon>
        <taxon>Agaricomycetidae</taxon>
        <taxon>Agaricales</taxon>
        <taxon>Marasmiineae</taxon>
        <taxon>Marasmiaceae</taxon>
        <taxon>Moniliophthora</taxon>
    </lineage>
</organism>
<dbReference type="GO" id="GO:0008270">
    <property type="term" value="F:zinc ion binding"/>
    <property type="evidence" value="ECO:0007669"/>
    <property type="project" value="UniProtKB-KW"/>
</dbReference>
<sequence>MTPPRAHLTVEEEQNVDHDIDLTRRLQNIGIGLSENPASITHTIITCHHCHEAVRQLSDVLGPDTTTEEETLEDNKPKNNSTPVYTPSESPSKENTKDSDKKTERSPDSSESTPSSITSAKDPSQRTDNMTQEEMIISMATAVLEEQEKKKKDKGAKVAAPEPFEGERKDTKQFLTKLWIKDAKMGERADNYVNKFRVMANKSGYNDQALIHIFRKGLPFNLAEKILNQLQERPKDLEGWYEAAIRYNEQHKYAKAVQKPRRFQMAANKKKKFEKKETAINRLKMGRLSDEDRKEYIKDRQCFRCAKQGHLSQDCLMKMSGKAEEKKETKKTPRDAYVKIQAMFKEYS</sequence>
<dbReference type="PROSITE" id="PS50158">
    <property type="entry name" value="ZF_CCHC"/>
    <property type="match status" value="1"/>
</dbReference>